<gene>
    <name evidence="2" type="ORF">FA10DRAFT_300320</name>
</gene>
<evidence type="ECO:0000256" key="1">
    <source>
        <dbReference type="SAM" id="MobiDB-lite"/>
    </source>
</evidence>
<name>A0A316YSD1_9BASI</name>
<feature type="compositionally biased region" description="Gly residues" evidence="1">
    <location>
        <begin position="733"/>
        <end position="767"/>
    </location>
</feature>
<feature type="compositionally biased region" description="Basic and acidic residues" evidence="1">
    <location>
        <begin position="716"/>
        <end position="732"/>
    </location>
</feature>
<sequence>MVQHGAAASLAPSLASTVDLLSRTPTSQLAILLTQHPSLGPHLSSALRLSARSALTDSTAYFGNNKGDDDGGEAELRKTTEKLVDVLHRLAGRGDPSLLKSRVFASAETCVDLALAASASSSSASTSAKVASLLAFLLTRDTTVELLDGAFSALEASIERKGENGERSSRAARIVATLVGLLPVYSARPLLRKGREEASDERGVVEKRRGATLQRAYEMATAKMEAGVREAERTWLMHTKVSLLDAAWGLLHRRGTSATARAATFCALASPSSSRQAPASASTREGTPLVNLPLLLDLALVRPAMIEVIQSVTTSAGEPSSRDEVEARTLLKRLQIDLSTIPIQSHQQGGSFPPLKDVGGGWSTLQNELRRAKSTARKGKGAEEEEQDDEERIRALVEGVLVVLPHLQRDVDGLERRLRSALKFAHATTVDHVVALLLDEQQEGQRLLSERAASFEDGQSLPPLVSSTALSYGKRKGKGRNFQVGGMGLEEDLKRSILERAERPDSDEEEEREVWDPFKAAQVEMDAAGKGQRRQRTGGDADADDDDDALFDDDDDGAGPSAARGRLRREEGDDDSEEDEDEHDNRDGGEARRESKPRGVPATSAYVADDGQERAKQSVQAERKAERILIAAYKEAGAGLFHKDARKTKARKNLVDELNQAASGSKKWDDGFVESWATMFERNPRKDKLLHSVDDMLLMENPNIAPASNGGGDRSFGPDKGRGGRVLGERGRGGGGGAGRGGRGSGGGSRGGRGSSRGRGGGGGGGRGRGRGGSK</sequence>
<protein>
    <recommendedName>
        <fullName evidence="4">CUE domain-containing protein</fullName>
    </recommendedName>
</protein>
<feature type="compositionally biased region" description="Acidic residues" evidence="1">
    <location>
        <begin position="541"/>
        <end position="557"/>
    </location>
</feature>
<evidence type="ECO:0000313" key="3">
    <source>
        <dbReference type="Proteomes" id="UP000245768"/>
    </source>
</evidence>
<feature type="compositionally biased region" description="Basic and acidic residues" evidence="1">
    <location>
        <begin position="611"/>
        <end position="620"/>
    </location>
</feature>
<dbReference type="GeneID" id="37046740"/>
<evidence type="ECO:0008006" key="4">
    <source>
        <dbReference type="Google" id="ProtNLM"/>
    </source>
</evidence>
<reference evidence="2 3" key="1">
    <citation type="journal article" date="2018" name="Mol. Biol. Evol.">
        <title>Broad Genomic Sampling Reveals a Smut Pathogenic Ancestry of the Fungal Clade Ustilaginomycotina.</title>
        <authorList>
            <person name="Kijpornyongpan T."/>
            <person name="Mondo S.J."/>
            <person name="Barry K."/>
            <person name="Sandor L."/>
            <person name="Lee J."/>
            <person name="Lipzen A."/>
            <person name="Pangilinan J."/>
            <person name="LaButti K."/>
            <person name="Hainaut M."/>
            <person name="Henrissat B."/>
            <person name="Grigoriev I.V."/>
            <person name="Spatafora J.W."/>
            <person name="Aime M.C."/>
        </authorList>
    </citation>
    <scope>NUCLEOTIDE SEQUENCE [LARGE SCALE GENOMIC DNA]</scope>
    <source>
        <strain evidence="2 3">MCA 4198</strain>
    </source>
</reference>
<feature type="region of interest" description="Disordered" evidence="1">
    <location>
        <begin position="701"/>
        <end position="775"/>
    </location>
</feature>
<dbReference type="OrthoDB" id="3366421at2759"/>
<keyword evidence="3" id="KW-1185">Reference proteome</keyword>
<evidence type="ECO:0000313" key="2">
    <source>
        <dbReference type="EMBL" id="PWN91734.1"/>
    </source>
</evidence>
<dbReference type="InParanoid" id="A0A316YSD1"/>
<feature type="region of interest" description="Disordered" evidence="1">
    <location>
        <begin position="371"/>
        <end position="390"/>
    </location>
</feature>
<accession>A0A316YSD1</accession>
<dbReference type="AlphaFoldDB" id="A0A316YSD1"/>
<dbReference type="RefSeq" id="XP_025378932.1">
    <property type="nucleotide sequence ID" value="XM_025524824.1"/>
</dbReference>
<proteinExistence type="predicted"/>
<feature type="region of interest" description="Disordered" evidence="1">
    <location>
        <begin position="500"/>
        <end position="620"/>
    </location>
</feature>
<feature type="compositionally biased region" description="Basic and acidic residues" evidence="1">
    <location>
        <begin position="583"/>
        <end position="597"/>
    </location>
</feature>
<feature type="compositionally biased region" description="Acidic residues" evidence="1">
    <location>
        <begin position="572"/>
        <end position="582"/>
    </location>
</feature>
<dbReference type="EMBL" id="KZ819635">
    <property type="protein sequence ID" value="PWN91734.1"/>
    <property type="molecule type" value="Genomic_DNA"/>
</dbReference>
<organism evidence="2 3">
    <name type="scientific">Acaromyces ingoldii</name>
    <dbReference type="NCBI Taxonomy" id="215250"/>
    <lineage>
        <taxon>Eukaryota</taxon>
        <taxon>Fungi</taxon>
        <taxon>Dikarya</taxon>
        <taxon>Basidiomycota</taxon>
        <taxon>Ustilaginomycotina</taxon>
        <taxon>Exobasidiomycetes</taxon>
        <taxon>Exobasidiales</taxon>
        <taxon>Cryptobasidiaceae</taxon>
        <taxon>Acaromyces</taxon>
    </lineage>
</organism>
<dbReference type="Proteomes" id="UP000245768">
    <property type="component" value="Unassembled WGS sequence"/>
</dbReference>